<evidence type="ECO:0000313" key="1">
    <source>
        <dbReference type="EMBL" id="GED68991.1"/>
    </source>
</evidence>
<dbReference type="EMBL" id="BJON01000009">
    <property type="protein sequence ID" value="GED68991.1"/>
    <property type="molecule type" value="Genomic_DNA"/>
</dbReference>
<protein>
    <submittedName>
        <fullName evidence="1">Uncharacterized protein</fullName>
    </submittedName>
</protein>
<sequence>MAAYPSIYGLKKIIHCMTLDEVQIYTSIPDLPETRENPAVRKMSEIAIAHRDRLLLEAERGDGDHAASKYAG</sequence>
<accession>A0ABQ0TMB2</accession>
<evidence type="ECO:0000313" key="2">
    <source>
        <dbReference type="Proteomes" id="UP000319578"/>
    </source>
</evidence>
<gene>
    <name evidence="1" type="ORF">BRE01_26930</name>
</gene>
<comment type="caution">
    <text evidence="1">The sequence shown here is derived from an EMBL/GenBank/DDBJ whole genome shotgun (WGS) entry which is preliminary data.</text>
</comment>
<reference evidence="1 2" key="1">
    <citation type="submission" date="2019-06" db="EMBL/GenBank/DDBJ databases">
        <title>Whole genome shotgun sequence of Brevibacillus reuszeri NBRC 15719.</title>
        <authorList>
            <person name="Hosoyama A."/>
            <person name="Uohara A."/>
            <person name="Ohji S."/>
            <person name="Ichikawa N."/>
        </authorList>
    </citation>
    <scope>NUCLEOTIDE SEQUENCE [LARGE SCALE GENOMIC DNA]</scope>
    <source>
        <strain evidence="1 2">NBRC 15719</strain>
    </source>
</reference>
<organism evidence="1 2">
    <name type="scientific">Brevibacillus reuszeri</name>
    <dbReference type="NCBI Taxonomy" id="54915"/>
    <lineage>
        <taxon>Bacteria</taxon>
        <taxon>Bacillati</taxon>
        <taxon>Bacillota</taxon>
        <taxon>Bacilli</taxon>
        <taxon>Bacillales</taxon>
        <taxon>Paenibacillaceae</taxon>
        <taxon>Brevibacillus</taxon>
    </lineage>
</organism>
<name>A0ABQ0TMB2_9BACL</name>
<dbReference type="Proteomes" id="UP000319578">
    <property type="component" value="Unassembled WGS sequence"/>
</dbReference>
<proteinExistence type="predicted"/>
<keyword evidence="2" id="KW-1185">Reference proteome</keyword>